<dbReference type="SMART" id="SM00180">
    <property type="entry name" value="EGF_Lam"/>
    <property type="match status" value="2"/>
</dbReference>
<dbReference type="InterPro" id="IPR002049">
    <property type="entry name" value="LE_dom"/>
</dbReference>
<dbReference type="PROSITE" id="PS50027">
    <property type="entry name" value="EGF_LAM_2"/>
    <property type="match status" value="1"/>
</dbReference>
<dbReference type="InterPro" id="IPR000034">
    <property type="entry name" value="Laminin_IV"/>
</dbReference>
<dbReference type="EnsemblMetazoa" id="ISCW024323-RA">
    <property type="protein sequence ID" value="ISCW024323-PA"/>
    <property type="gene ID" value="ISCW024323"/>
</dbReference>
<dbReference type="VEuPathDB" id="VectorBase:ISCW024323"/>
<sequence>GEFRQLSGRKVTREQLMMALVNLDGLYIRGSYFQPSLDVRLSNVALDTALTSYVPNAAQALTVEQCHCPPNYKGTSCEECAAGYYRSATGPYLGFCVPCQCNGHADTCDVVTGKCHSCQDNTFGDHCEQCLPGYHGDATRGNHDDCLICACPIPLPSNNFADSCEVSPSGQEISCNCKKGYYGPRCDV</sequence>
<evidence type="ECO:0000256" key="5">
    <source>
        <dbReference type="ARBA" id="ARBA00022737"/>
    </source>
</evidence>
<feature type="domain" description="Laminin IV type A" evidence="14">
    <location>
        <begin position="1"/>
        <end position="65"/>
    </location>
</feature>
<dbReference type="GO" id="GO:0007155">
    <property type="term" value="P:cell adhesion"/>
    <property type="evidence" value="ECO:0007669"/>
    <property type="project" value="UniProtKB-KW"/>
</dbReference>
<dbReference type="PROSITE" id="PS00022">
    <property type="entry name" value="EGF_1"/>
    <property type="match status" value="1"/>
</dbReference>
<dbReference type="HOGENOM" id="CLU_1444369_0_0_1"/>
<evidence type="ECO:0007829" key="18">
    <source>
        <dbReference type="PeptideAtlas" id="B7PP03"/>
    </source>
</evidence>
<dbReference type="EMBL" id="DS755473">
    <property type="protein sequence ID" value="EEC08325.1"/>
    <property type="molecule type" value="Genomic_DNA"/>
</dbReference>
<keyword evidence="8" id="KW-0175">Coiled coil</keyword>
<dbReference type="GO" id="GO:0005604">
    <property type="term" value="C:basement membrane"/>
    <property type="evidence" value="ECO:0007669"/>
    <property type="project" value="UniProtKB-SubCell"/>
</dbReference>
<evidence type="ECO:0000256" key="11">
    <source>
        <dbReference type="ARBA" id="ARBA00023292"/>
    </source>
</evidence>
<dbReference type="Proteomes" id="UP000001555">
    <property type="component" value="Unassembled WGS sequence"/>
</dbReference>
<evidence type="ECO:0000259" key="14">
    <source>
        <dbReference type="PROSITE" id="PS51115"/>
    </source>
</evidence>
<evidence type="ECO:0000256" key="10">
    <source>
        <dbReference type="ARBA" id="ARBA00023180"/>
    </source>
</evidence>
<name>B7PP03_IXOSC</name>
<evidence type="ECO:0000256" key="12">
    <source>
        <dbReference type="PROSITE-ProRule" id="PRU00460"/>
    </source>
</evidence>
<keyword evidence="7" id="KW-0130">Cell adhesion</keyword>
<evidence type="ECO:0000256" key="3">
    <source>
        <dbReference type="ARBA" id="ARBA00022530"/>
    </source>
</evidence>
<comment type="subcellular location">
    <subcellularLocation>
        <location evidence="1">Secreted</location>
        <location evidence="1">Extracellular space</location>
        <location evidence="1">Extracellular matrix</location>
        <location evidence="1">Basement membrane</location>
    </subcellularLocation>
</comment>
<feature type="domain" description="Laminin EGF-like" evidence="13">
    <location>
        <begin position="99"/>
        <end position="148"/>
    </location>
</feature>
<dbReference type="PROSITE" id="PS01248">
    <property type="entry name" value="EGF_LAM_1"/>
    <property type="match status" value="1"/>
</dbReference>
<gene>
    <name evidence="15" type="ORF">IscW_ISCW024323</name>
</gene>
<evidence type="ECO:0000256" key="2">
    <source>
        <dbReference type="ARBA" id="ARBA00022525"/>
    </source>
</evidence>
<dbReference type="VEuPathDB" id="VectorBase:ISCP_014527"/>
<organism>
    <name type="scientific">Ixodes scapularis</name>
    <name type="common">Black-legged tick</name>
    <name type="synonym">Deer tick</name>
    <dbReference type="NCBI Taxonomy" id="6945"/>
    <lineage>
        <taxon>Eukaryota</taxon>
        <taxon>Metazoa</taxon>
        <taxon>Ecdysozoa</taxon>
        <taxon>Arthropoda</taxon>
        <taxon>Chelicerata</taxon>
        <taxon>Arachnida</taxon>
        <taxon>Acari</taxon>
        <taxon>Parasitiformes</taxon>
        <taxon>Ixodida</taxon>
        <taxon>Ixodoidea</taxon>
        <taxon>Ixodidae</taxon>
        <taxon>Ixodinae</taxon>
        <taxon>Ixodes</taxon>
    </lineage>
</organism>
<dbReference type="OrthoDB" id="10011303at2759"/>
<dbReference type="EMBL" id="ABJB010214172">
    <property type="status" value="NOT_ANNOTATED_CDS"/>
    <property type="molecule type" value="Genomic_DNA"/>
</dbReference>
<evidence type="ECO:0000256" key="4">
    <source>
        <dbReference type="ARBA" id="ARBA00022729"/>
    </source>
</evidence>
<dbReference type="PROSITE" id="PS01186">
    <property type="entry name" value="EGF_2"/>
    <property type="match status" value="1"/>
</dbReference>
<evidence type="ECO:0000259" key="13">
    <source>
        <dbReference type="PROSITE" id="PS50027"/>
    </source>
</evidence>
<dbReference type="Pfam" id="PF00052">
    <property type="entry name" value="Laminin_B"/>
    <property type="match status" value="1"/>
</dbReference>
<dbReference type="AlphaFoldDB" id="B7PP03"/>
<dbReference type="PANTHER" id="PTHR10574">
    <property type="entry name" value="NETRIN/LAMININ-RELATED"/>
    <property type="match status" value="1"/>
</dbReference>
<dbReference type="InterPro" id="IPR056863">
    <property type="entry name" value="LMN_ATRN_NET-like_EGF"/>
</dbReference>
<dbReference type="Gene3D" id="2.10.25.10">
    <property type="entry name" value="Laminin"/>
    <property type="match status" value="3"/>
</dbReference>
<keyword evidence="10" id="KW-0325">Glycoprotein</keyword>
<dbReference type="FunFam" id="2.10.25.10:FF:000454">
    <property type="entry name" value="Laminin subunit alpha 1"/>
    <property type="match status" value="1"/>
</dbReference>
<reference evidence="16" key="2">
    <citation type="submission" date="2020-05" db="UniProtKB">
        <authorList>
            <consortium name="EnsemblMetazoa"/>
        </authorList>
    </citation>
    <scope>IDENTIFICATION</scope>
    <source>
        <strain evidence="16">wikel</strain>
    </source>
</reference>
<dbReference type="Pfam" id="PF24973">
    <property type="entry name" value="EGF_LMN_ATRN"/>
    <property type="match status" value="1"/>
</dbReference>
<keyword evidence="17" id="KW-1185">Reference proteome</keyword>
<comment type="caution">
    <text evidence="12">Lacks conserved residue(s) required for the propagation of feature annotation.</text>
</comment>
<keyword evidence="5" id="KW-0677">Repeat</keyword>
<evidence type="ECO:0000256" key="8">
    <source>
        <dbReference type="ARBA" id="ARBA00023054"/>
    </source>
</evidence>
<reference evidence="15 17" key="1">
    <citation type="submission" date="2008-03" db="EMBL/GenBank/DDBJ databases">
        <title>Annotation of Ixodes scapularis.</title>
        <authorList>
            <consortium name="Ixodes scapularis Genome Project Consortium"/>
            <person name="Caler E."/>
            <person name="Hannick L.I."/>
            <person name="Bidwell S."/>
            <person name="Joardar V."/>
            <person name="Thiagarajan M."/>
            <person name="Amedeo P."/>
            <person name="Galinsky K.J."/>
            <person name="Schobel S."/>
            <person name="Inman J."/>
            <person name="Hostetler J."/>
            <person name="Miller J."/>
            <person name="Hammond M."/>
            <person name="Megy K."/>
            <person name="Lawson D."/>
            <person name="Kodira C."/>
            <person name="Sutton G."/>
            <person name="Meyer J."/>
            <person name="Hill C.A."/>
            <person name="Birren B."/>
            <person name="Nene V."/>
            <person name="Collins F."/>
            <person name="Alarcon-Chaidez F."/>
            <person name="Wikel S."/>
            <person name="Strausberg R."/>
        </authorList>
    </citation>
    <scope>NUCLEOTIDE SEQUENCE [LARGE SCALE GENOMIC DNA]</scope>
    <source>
        <strain evidence="17">Wikel</strain>
        <strain evidence="15">Wikel colony</strain>
    </source>
</reference>
<dbReference type="FunFam" id="2.10.25.10:FF:000065">
    <property type="entry name" value="Laminin subunit beta 1"/>
    <property type="match status" value="1"/>
</dbReference>
<keyword evidence="3" id="KW-0272">Extracellular matrix</keyword>
<evidence type="ECO:0000313" key="17">
    <source>
        <dbReference type="Proteomes" id="UP000001555"/>
    </source>
</evidence>
<keyword evidence="6" id="KW-0084">Basement membrane</keyword>
<dbReference type="InterPro" id="IPR050440">
    <property type="entry name" value="Laminin/Netrin_ECM"/>
</dbReference>
<evidence type="ECO:0000256" key="1">
    <source>
        <dbReference type="ARBA" id="ARBA00004302"/>
    </source>
</evidence>
<feature type="non-terminal residue" evidence="15">
    <location>
        <position position="1"/>
    </location>
</feature>
<proteinExistence type="evidence at protein level"/>
<dbReference type="InterPro" id="IPR000742">
    <property type="entry name" value="EGF"/>
</dbReference>
<dbReference type="Pfam" id="PF00053">
    <property type="entry name" value="EGF_laminin"/>
    <property type="match status" value="2"/>
</dbReference>
<evidence type="ECO:0000256" key="6">
    <source>
        <dbReference type="ARBA" id="ARBA00022869"/>
    </source>
</evidence>
<dbReference type="VEuPathDB" id="VectorBase:ISCI024323"/>
<keyword evidence="4" id="KW-0732">Signal</keyword>
<dbReference type="PROSITE" id="PS51115">
    <property type="entry name" value="LAMININ_IVA"/>
    <property type="match status" value="1"/>
</dbReference>
<dbReference type="PANTHER" id="PTHR10574:SF406">
    <property type="entry name" value="LAMININ SUBUNIT ALPHA 5"/>
    <property type="match status" value="1"/>
</dbReference>
<feature type="disulfide bond" evidence="12">
    <location>
        <begin position="118"/>
        <end position="127"/>
    </location>
</feature>
<keyword evidence="9 12" id="KW-1015">Disulfide bond</keyword>
<protein>
    <submittedName>
        <fullName evidence="15 16">Laminin subunit beta-1, putative</fullName>
    </submittedName>
</protein>
<dbReference type="PaxDb" id="6945-B7PP03"/>
<evidence type="ECO:0000313" key="16">
    <source>
        <dbReference type="EnsemblMetazoa" id="ISCW024323-PA"/>
    </source>
</evidence>
<keyword evidence="18" id="KW-1267">Proteomics identification</keyword>
<dbReference type="SUPFAM" id="SSF57196">
    <property type="entry name" value="EGF/Laminin"/>
    <property type="match status" value="2"/>
</dbReference>
<dbReference type="STRING" id="6945.B7PP03"/>
<keyword evidence="11 12" id="KW-0424">Laminin EGF-like domain</keyword>
<accession>B7PP03</accession>
<dbReference type="CDD" id="cd00055">
    <property type="entry name" value="EGF_Lam"/>
    <property type="match status" value="2"/>
</dbReference>
<keyword evidence="2" id="KW-0964">Secreted</keyword>
<evidence type="ECO:0000313" key="15">
    <source>
        <dbReference type="EMBL" id="EEC08325.1"/>
    </source>
</evidence>
<evidence type="ECO:0000256" key="9">
    <source>
        <dbReference type="ARBA" id="ARBA00023157"/>
    </source>
</evidence>
<evidence type="ECO:0000256" key="7">
    <source>
        <dbReference type="ARBA" id="ARBA00022889"/>
    </source>
</evidence>